<feature type="region of interest" description="Disordered" evidence="1">
    <location>
        <begin position="1"/>
        <end position="29"/>
    </location>
</feature>
<feature type="transmembrane region" description="Helical" evidence="2">
    <location>
        <begin position="115"/>
        <end position="136"/>
    </location>
</feature>
<dbReference type="NCBIfam" id="TIGR01571">
    <property type="entry name" value="A_thal_Cys_rich"/>
    <property type="match status" value="1"/>
</dbReference>
<proteinExistence type="predicted"/>
<evidence type="ECO:0000313" key="3">
    <source>
        <dbReference type="Proteomes" id="UP001652623"/>
    </source>
</evidence>
<evidence type="ECO:0000256" key="2">
    <source>
        <dbReference type="SAM" id="Phobius"/>
    </source>
</evidence>
<dbReference type="AlphaFoldDB" id="A0A6P4AEX6"/>
<dbReference type="InParanoid" id="A0A6P4AEX6"/>
<reference evidence="4" key="1">
    <citation type="submission" date="2025-08" db="UniProtKB">
        <authorList>
            <consortium name="RefSeq"/>
        </authorList>
    </citation>
    <scope>IDENTIFICATION</scope>
    <source>
        <tissue evidence="4">Seedling</tissue>
    </source>
</reference>
<protein>
    <submittedName>
        <fullName evidence="4">Protein PLANT CADMIUM RESISTANCE 2</fullName>
    </submittedName>
</protein>
<dbReference type="Pfam" id="PF04749">
    <property type="entry name" value="PLAC8"/>
    <property type="match status" value="1"/>
</dbReference>
<dbReference type="Proteomes" id="UP001652623">
    <property type="component" value="Chromosome 12"/>
</dbReference>
<dbReference type="KEGG" id="zju:107429282"/>
<name>A0A6P4AEX6_ZIZJJ</name>
<evidence type="ECO:0000313" key="4">
    <source>
        <dbReference type="RefSeq" id="XP_015895427.4"/>
    </source>
</evidence>
<evidence type="ECO:0000256" key="1">
    <source>
        <dbReference type="SAM" id="MobiDB-lite"/>
    </source>
</evidence>
<keyword evidence="2" id="KW-1133">Transmembrane helix</keyword>
<dbReference type="GeneID" id="107429282"/>
<dbReference type="PANTHER" id="PTHR15907">
    <property type="entry name" value="DUF614 FAMILY PROTEIN-RELATED"/>
    <property type="match status" value="1"/>
</dbReference>
<sequence>MINNIDTDLEHKKSSPSTTSSPPLSSPPQADYDQGIATGSLPVATSINQPSSLDIPKPNAAHYQIKDLVSWSSGLCACFSDFPNCCVTFWCPCITFGQISEIVDRGSSSCGINGALYALLSYCTCCACIFSCFYRSKMRKQYRLRKSPCGDCLVHFFCEYCALCQEYRHLKSLGFDMSIGYHENISRHNIVMEIPPAVEGSMNRG</sequence>
<keyword evidence="3" id="KW-1185">Reference proteome</keyword>
<keyword evidence="2" id="KW-0812">Transmembrane</keyword>
<organism evidence="3 4">
    <name type="scientific">Ziziphus jujuba</name>
    <name type="common">Chinese jujube</name>
    <name type="synonym">Ziziphus sativa</name>
    <dbReference type="NCBI Taxonomy" id="326968"/>
    <lineage>
        <taxon>Eukaryota</taxon>
        <taxon>Viridiplantae</taxon>
        <taxon>Streptophyta</taxon>
        <taxon>Embryophyta</taxon>
        <taxon>Tracheophyta</taxon>
        <taxon>Spermatophyta</taxon>
        <taxon>Magnoliopsida</taxon>
        <taxon>eudicotyledons</taxon>
        <taxon>Gunneridae</taxon>
        <taxon>Pentapetalae</taxon>
        <taxon>rosids</taxon>
        <taxon>fabids</taxon>
        <taxon>Rosales</taxon>
        <taxon>Rhamnaceae</taxon>
        <taxon>Paliureae</taxon>
        <taxon>Ziziphus</taxon>
    </lineage>
</organism>
<dbReference type="RefSeq" id="XP_015895427.4">
    <property type="nucleotide sequence ID" value="XM_016039941.4"/>
</dbReference>
<accession>A0A6P4AEX6</accession>
<gene>
    <name evidence="4" type="primary">LOC107429282</name>
</gene>
<dbReference type="InterPro" id="IPR006461">
    <property type="entry name" value="PLAC_motif_containing"/>
</dbReference>
<keyword evidence="2" id="KW-0472">Membrane</keyword>